<evidence type="ECO:0000256" key="3">
    <source>
        <dbReference type="ARBA" id="ARBA00004910"/>
    </source>
</evidence>
<evidence type="ECO:0000256" key="2">
    <source>
        <dbReference type="ARBA" id="ARBA00004882"/>
    </source>
</evidence>
<evidence type="ECO:0000259" key="12">
    <source>
        <dbReference type="PROSITE" id="PS51747"/>
    </source>
</evidence>
<dbReference type="PANTHER" id="PTHR38011:SF7">
    <property type="entry name" value="2,5-DIAMINO-6-RIBOSYLAMINO-4(3H)-PYRIMIDINONE 5'-PHOSPHATE REDUCTASE"/>
    <property type="match status" value="1"/>
</dbReference>
<reference evidence="13 14" key="1">
    <citation type="submission" date="2020-02" db="EMBL/GenBank/DDBJ databases">
        <title>Fructobacillus sp. isolated from paper mulberry of Taiwan.</title>
        <authorList>
            <person name="Lin S.-T."/>
        </authorList>
    </citation>
    <scope>NUCLEOTIDE SEQUENCE [LARGE SCALE GENOMIC DNA]</scope>
    <source>
        <strain evidence="13 14">M2-14</strain>
    </source>
</reference>
<keyword evidence="11" id="KW-0686">Riboflavin biosynthesis</keyword>
<feature type="domain" description="CMP/dCMP-type deaminase" evidence="12">
    <location>
        <begin position="1"/>
        <end position="126"/>
    </location>
</feature>
<dbReference type="InterPro" id="IPR004794">
    <property type="entry name" value="Eubact_RibD"/>
</dbReference>
<comment type="pathway">
    <text evidence="2 11">Cofactor biosynthesis; riboflavin biosynthesis; 5-amino-6-(D-ribitylamino)uracil from GTP: step 2/4.</text>
</comment>
<accession>A0ABS5QY64</accession>
<keyword evidence="8" id="KW-0511">Multifunctional enzyme</keyword>
<keyword evidence="11 13" id="KW-0378">Hydrolase</keyword>
<comment type="catalytic activity">
    <reaction evidence="10 11">
        <text>2,5-diamino-6-hydroxy-4-(5-phosphoribosylamino)-pyrimidine + H2O + H(+) = 5-amino-6-(5-phospho-D-ribosylamino)uracil + NH4(+)</text>
        <dbReference type="Rhea" id="RHEA:21868"/>
        <dbReference type="ChEBI" id="CHEBI:15377"/>
        <dbReference type="ChEBI" id="CHEBI:15378"/>
        <dbReference type="ChEBI" id="CHEBI:28938"/>
        <dbReference type="ChEBI" id="CHEBI:58453"/>
        <dbReference type="ChEBI" id="CHEBI:58614"/>
        <dbReference type="EC" id="3.5.4.26"/>
    </reaction>
</comment>
<dbReference type="InterPro" id="IPR002734">
    <property type="entry name" value="RibDG_C"/>
</dbReference>
<evidence type="ECO:0000313" key="13">
    <source>
        <dbReference type="EMBL" id="MBS9338143.1"/>
    </source>
</evidence>
<dbReference type="InterPro" id="IPR024072">
    <property type="entry name" value="DHFR-like_dom_sf"/>
</dbReference>
<comment type="catalytic activity">
    <reaction evidence="9 11">
        <text>5-amino-6-(5-phospho-D-ribitylamino)uracil + NADP(+) = 5-amino-6-(5-phospho-D-ribosylamino)uracil + NADPH + H(+)</text>
        <dbReference type="Rhea" id="RHEA:17845"/>
        <dbReference type="ChEBI" id="CHEBI:15378"/>
        <dbReference type="ChEBI" id="CHEBI:57783"/>
        <dbReference type="ChEBI" id="CHEBI:58349"/>
        <dbReference type="ChEBI" id="CHEBI:58421"/>
        <dbReference type="ChEBI" id="CHEBI:58453"/>
        <dbReference type="EC" id="1.1.1.193"/>
    </reaction>
</comment>
<keyword evidence="11" id="KW-0479">Metal-binding</keyword>
<dbReference type="SUPFAM" id="SSF53597">
    <property type="entry name" value="Dihydrofolate reductase-like"/>
    <property type="match status" value="1"/>
</dbReference>
<evidence type="ECO:0000256" key="6">
    <source>
        <dbReference type="ARBA" id="ARBA00022857"/>
    </source>
</evidence>
<name>A0ABS5QY64_9LACO</name>
<comment type="pathway">
    <text evidence="3 11">Cofactor biosynthesis; riboflavin biosynthesis; 5-amino-6-(D-ribitylamino)uracil from GTP: step 3/4.</text>
</comment>
<dbReference type="EC" id="1.1.1.193" evidence="11"/>
<dbReference type="Gene3D" id="3.40.430.10">
    <property type="entry name" value="Dihydrofolate Reductase, subunit A"/>
    <property type="match status" value="1"/>
</dbReference>
<dbReference type="RefSeq" id="WP_213808426.1">
    <property type="nucleotide sequence ID" value="NZ_JAAMFK010000001.1"/>
</dbReference>
<dbReference type="InterPro" id="IPR016193">
    <property type="entry name" value="Cytidine_deaminase-like"/>
</dbReference>
<comment type="similarity">
    <text evidence="4 11">In the N-terminal section; belongs to the cytidine and deoxycytidylate deaminase family.</text>
</comment>
<dbReference type="PIRSF" id="PIRSF006769">
    <property type="entry name" value="RibD"/>
    <property type="match status" value="1"/>
</dbReference>
<evidence type="ECO:0000256" key="8">
    <source>
        <dbReference type="ARBA" id="ARBA00023268"/>
    </source>
</evidence>
<comment type="cofactor">
    <cofactor evidence="11">
        <name>Zn(2+)</name>
        <dbReference type="ChEBI" id="CHEBI:29105"/>
    </cofactor>
    <text evidence="11">Binds 1 zinc ion.</text>
</comment>
<dbReference type="Pfam" id="PF01872">
    <property type="entry name" value="RibD_C"/>
    <property type="match status" value="1"/>
</dbReference>
<dbReference type="Proteomes" id="UP001519504">
    <property type="component" value="Unassembled WGS sequence"/>
</dbReference>
<dbReference type="EMBL" id="JAAMFK010000001">
    <property type="protein sequence ID" value="MBS9338143.1"/>
    <property type="molecule type" value="Genomic_DNA"/>
</dbReference>
<evidence type="ECO:0000256" key="7">
    <source>
        <dbReference type="ARBA" id="ARBA00023002"/>
    </source>
</evidence>
<evidence type="ECO:0000256" key="4">
    <source>
        <dbReference type="ARBA" id="ARBA00005259"/>
    </source>
</evidence>
<dbReference type="GO" id="GO:0008835">
    <property type="term" value="F:diaminohydroxyphosphoribosylaminopyrimidine deaminase activity"/>
    <property type="evidence" value="ECO:0007669"/>
    <property type="project" value="UniProtKB-EC"/>
</dbReference>
<evidence type="ECO:0000256" key="1">
    <source>
        <dbReference type="ARBA" id="ARBA00002151"/>
    </source>
</evidence>
<dbReference type="InterPro" id="IPR002125">
    <property type="entry name" value="CMP_dCMP_dom"/>
</dbReference>
<organism evidence="13 14">
    <name type="scientific">Fructobacillus broussonetiae</name>
    <dbReference type="NCBI Taxonomy" id="2713173"/>
    <lineage>
        <taxon>Bacteria</taxon>
        <taxon>Bacillati</taxon>
        <taxon>Bacillota</taxon>
        <taxon>Bacilli</taxon>
        <taxon>Lactobacillales</taxon>
        <taxon>Lactobacillaceae</taxon>
        <taxon>Fructobacillus</taxon>
    </lineage>
</organism>
<dbReference type="PROSITE" id="PS51747">
    <property type="entry name" value="CYT_DCMP_DEAMINASES_2"/>
    <property type="match status" value="1"/>
</dbReference>
<dbReference type="SUPFAM" id="SSF53927">
    <property type="entry name" value="Cytidine deaminase-like"/>
    <property type="match status" value="1"/>
</dbReference>
<proteinExistence type="inferred from homology"/>
<dbReference type="Pfam" id="PF00383">
    <property type="entry name" value="dCMP_cyt_deam_1"/>
    <property type="match status" value="1"/>
</dbReference>
<evidence type="ECO:0000256" key="9">
    <source>
        <dbReference type="ARBA" id="ARBA00049861"/>
    </source>
</evidence>
<dbReference type="Gene3D" id="3.40.140.10">
    <property type="entry name" value="Cytidine Deaminase, domain 2"/>
    <property type="match status" value="1"/>
</dbReference>
<keyword evidence="7 11" id="KW-0560">Oxidoreductase</keyword>
<comment type="caution">
    <text evidence="13">The sequence shown here is derived from an EMBL/GenBank/DDBJ whole genome shotgun (WGS) entry which is preliminary data.</text>
</comment>
<evidence type="ECO:0000256" key="5">
    <source>
        <dbReference type="ARBA" id="ARBA00007417"/>
    </source>
</evidence>
<keyword evidence="11" id="KW-0862">Zinc</keyword>
<dbReference type="PANTHER" id="PTHR38011">
    <property type="entry name" value="DIHYDROFOLATE REDUCTASE FAMILY PROTEIN (AFU_ORTHOLOGUE AFUA_8G06820)"/>
    <property type="match status" value="1"/>
</dbReference>
<dbReference type="EC" id="3.5.4.26" evidence="11"/>
<evidence type="ECO:0000256" key="10">
    <source>
        <dbReference type="ARBA" id="ARBA00049886"/>
    </source>
</evidence>
<keyword evidence="6 11" id="KW-0521">NADP</keyword>
<protein>
    <recommendedName>
        <fullName evidence="11">Riboflavin biosynthesis protein RibD</fullName>
    </recommendedName>
    <domain>
        <recommendedName>
            <fullName evidence="11">Diaminohydroxyphosphoribosylaminopyrimidine deaminase</fullName>
            <shortName evidence="11">DRAP deaminase</shortName>
            <ecNumber evidence="11">3.5.4.26</ecNumber>
        </recommendedName>
        <alternativeName>
            <fullName evidence="11">Riboflavin-specific deaminase</fullName>
        </alternativeName>
    </domain>
    <domain>
        <recommendedName>
            <fullName evidence="11">5-amino-6-(5-phosphoribosylamino)uracil reductase</fullName>
            <ecNumber evidence="11">1.1.1.193</ecNumber>
        </recommendedName>
        <alternativeName>
            <fullName evidence="11">HTP reductase</fullName>
        </alternativeName>
    </domain>
</protein>
<evidence type="ECO:0000256" key="11">
    <source>
        <dbReference type="PIRNR" id="PIRNR006769"/>
    </source>
</evidence>
<keyword evidence="14" id="KW-1185">Reference proteome</keyword>
<dbReference type="CDD" id="cd01284">
    <property type="entry name" value="Riboflavin_deaminase-reductase"/>
    <property type="match status" value="1"/>
</dbReference>
<comment type="function">
    <text evidence="1 11">Converts 2,5-diamino-6-(ribosylamino)-4(3h)-pyrimidinone 5'-phosphate into 5-amino-6-(ribosylamino)-2,4(1h,3h)-pyrimidinedione 5'-phosphate.</text>
</comment>
<sequence length="344" mass="37695">MDDLKWMEKAFLEAEKADPAETYENPRVGAVIVKDDVILAKGRHALFGCEHAEMAAYSSLADKDLLAGATLYVTLEPCASTGKAGSCADSIASWPIHRVVIGSTDPNPSTKGMGMAKLKEAGIIITNLHLESMNRNLNPAFFHFFERGLPYVQLKLTTSEDGFVSRKASAPVKLSNVACDQDVHHERACRSAILVGSQTFLADEPSLTVRHFETEHEQPKRVVLDRRGRLKNVGAQRLEGWLVYTHDKEWAKSCENVFCVSDGELCGILEDLSQKKIQSVMVEGGPTLIAAFLQADLWQEMLVYETDVSLGAGLKAISPNGSGIELGTVGNAVKYRYINQKEPS</sequence>
<gene>
    <name evidence="13" type="primary">ribD</name>
    <name evidence="13" type="ORF">G6R29_00630</name>
</gene>
<comment type="similarity">
    <text evidence="5 11">In the C-terminal section; belongs to the HTP reductase family.</text>
</comment>
<dbReference type="InterPro" id="IPR050765">
    <property type="entry name" value="Riboflavin_Biosynth_HTPR"/>
</dbReference>
<evidence type="ECO:0000313" key="14">
    <source>
        <dbReference type="Proteomes" id="UP001519504"/>
    </source>
</evidence>
<dbReference type="NCBIfam" id="TIGR00326">
    <property type="entry name" value="eubact_ribD"/>
    <property type="match status" value="1"/>
</dbReference>
<dbReference type="GO" id="GO:0008703">
    <property type="term" value="F:5-amino-6-(5-phosphoribosylamino)uracil reductase activity"/>
    <property type="evidence" value="ECO:0007669"/>
    <property type="project" value="UniProtKB-EC"/>
</dbReference>